<evidence type="ECO:0000313" key="1">
    <source>
        <dbReference type="EMBL" id="GJC84494.1"/>
    </source>
</evidence>
<protein>
    <submittedName>
        <fullName evidence="1">Uncharacterized protein</fullName>
    </submittedName>
</protein>
<proteinExistence type="predicted"/>
<reference evidence="1 2" key="1">
    <citation type="submission" date="2021-07" db="EMBL/GenBank/DDBJ databases">
        <title>Genome data of Colletotrichum spaethianum.</title>
        <authorList>
            <person name="Utami Y.D."/>
            <person name="Hiruma K."/>
        </authorList>
    </citation>
    <scope>NUCLEOTIDE SEQUENCE [LARGE SCALE GENOMIC DNA]</scope>
    <source>
        <strain evidence="1 2">MAFF 242679</strain>
    </source>
</reference>
<name>A0AA37GNV6_9PEZI</name>
<accession>A0AA37GNV6</accession>
<comment type="caution">
    <text evidence="1">The sequence shown here is derived from an EMBL/GenBank/DDBJ whole genome shotgun (WGS) entry which is preliminary data.</text>
</comment>
<dbReference type="Proteomes" id="UP001055172">
    <property type="component" value="Unassembled WGS sequence"/>
</dbReference>
<dbReference type="AlphaFoldDB" id="A0AA37GNV6"/>
<gene>
    <name evidence="1" type="ORF">ColLi_07332</name>
</gene>
<keyword evidence="2" id="KW-1185">Reference proteome</keyword>
<organism evidence="1 2">
    <name type="scientific">Colletotrichum liriopes</name>
    <dbReference type="NCBI Taxonomy" id="708192"/>
    <lineage>
        <taxon>Eukaryota</taxon>
        <taxon>Fungi</taxon>
        <taxon>Dikarya</taxon>
        <taxon>Ascomycota</taxon>
        <taxon>Pezizomycotina</taxon>
        <taxon>Sordariomycetes</taxon>
        <taxon>Hypocreomycetidae</taxon>
        <taxon>Glomerellales</taxon>
        <taxon>Glomerellaceae</taxon>
        <taxon>Colletotrichum</taxon>
        <taxon>Colletotrichum spaethianum species complex</taxon>
    </lineage>
</organism>
<sequence length="72" mass="7669">MVIFRSTDNTIVFNASQAIRDDPHQACINHGDEDPTTCLAAHGVSNAFGMNENATAVTEEEMLAMSGRSAEG</sequence>
<dbReference type="EMBL" id="BPPX01000014">
    <property type="protein sequence ID" value="GJC84494.1"/>
    <property type="molecule type" value="Genomic_DNA"/>
</dbReference>
<evidence type="ECO:0000313" key="2">
    <source>
        <dbReference type="Proteomes" id="UP001055172"/>
    </source>
</evidence>